<organism evidence="1 2">
    <name type="scientific">Plasmodium yoelii 17X</name>
    <dbReference type="NCBI Taxonomy" id="1323249"/>
    <lineage>
        <taxon>Eukaryota</taxon>
        <taxon>Sar</taxon>
        <taxon>Alveolata</taxon>
        <taxon>Apicomplexa</taxon>
        <taxon>Aconoidasida</taxon>
        <taxon>Haemosporida</taxon>
        <taxon>Plasmodiidae</taxon>
        <taxon>Plasmodium</taxon>
        <taxon>Plasmodium (Vinckeia)</taxon>
    </lineage>
</organism>
<gene>
    <name evidence="1" type="ORF">YYC_00223</name>
</gene>
<dbReference type="EMBL" id="KI635723">
    <property type="protein sequence ID" value="ETB63468.1"/>
    <property type="molecule type" value="Genomic_DNA"/>
</dbReference>
<accession>V7PZ67</accession>
<name>V7PZ67_PLAYE</name>
<proteinExistence type="predicted"/>
<keyword evidence="2" id="KW-1185">Reference proteome</keyword>
<evidence type="ECO:0000313" key="2">
    <source>
        <dbReference type="Proteomes" id="UP000018538"/>
    </source>
</evidence>
<protein>
    <submittedName>
        <fullName evidence="1">Uncharacterized protein</fullName>
    </submittedName>
</protein>
<dbReference type="Proteomes" id="UP000018538">
    <property type="component" value="Unassembled WGS sequence"/>
</dbReference>
<evidence type="ECO:0000313" key="1">
    <source>
        <dbReference type="EMBL" id="ETB63468.1"/>
    </source>
</evidence>
<reference evidence="1 2" key="1">
    <citation type="submission" date="2013-11" db="EMBL/GenBank/DDBJ databases">
        <title>The Genome Sequence of Plasmodium yoelii 17X.</title>
        <authorList>
            <consortium name="The Broad Institute Genomics Platform"/>
            <consortium name="The Broad Institute Genome Sequencing Center for Infectious Disease"/>
            <person name="Neafsey D."/>
            <person name="Adams J."/>
            <person name="Walker B."/>
            <person name="Young S.K."/>
            <person name="Zeng Q."/>
            <person name="Gargeya S."/>
            <person name="Fitzgerald M."/>
            <person name="Haas B."/>
            <person name="Abouelleil A."/>
            <person name="Alvarado L."/>
            <person name="Chapman S.B."/>
            <person name="Gainer-Dewar J."/>
            <person name="Goldberg J."/>
            <person name="Griggs A."/>
            <person name="Gujja S."/>
            <person name="Hansen M."/>
            <person name="Howarth C."/>
            <person name="Imamovic A."/>
            <person name="Ireland A."/>
            <person name="Larimer J."/>
            <person name="McCowan C."/>
            <person name="Murphy C."/>
            <person name="Pearson M."/>
            <person name="Poon T.W."/>
            <person name="Priest M."/>
            <person name="Roberts A."/>
            <person name="Saif S."/>
            <person name="Shea T."/>
            <person name="Sykes S."/>
            <person name="Wortman J."/>
            <person name="Nusbaum C."/>
            <person name="Birren B."/>
        </authorList>
    </citation>
    <scope>NUCLEOTIDE SEQUENCE [LARGE SCALE GENOMIC DNA]</scope>
    <source>
        <strain evidence="1 2">17X</strain>
    </source>
</reference>
<sequence>MNYVENLTNIYLNLYIKRENISYLSPLKGQYNNLIMHNLFKLINTGSVLNVALNHGKNMQNIL</sequence>
<dbReference type="AlphaFoldDB" id="V7PZ67"/>